<dbReference type="Gene3D" id="1.20.120.1110">
    <property type="entry name" value="TAFH/NHR1 domain"/>
    <property type="match status" value="1"/>
</dbReference>
<evidence type="ECO:0000313" key="16">
    <source>
        <dbReference type="Proteomes" id="UP000285301"/>
    </source>
</evidence>
<dbReference type="PANTHER" id="PTHR10379">
    <property type="entry name" value="MTG8 ETO EIGHT TWENTY ONE PROTEIN"/>
    <property type="match status" value="1"/>
</dbReference>
<dbReference type="SMART" id="SM00549">
    <property type="entry name" value="TAFH"/>
    <property type="match status" value="1"/>
</dbReference>
<dbReference type="InterPro" id="IPR003894">
    <property type="entry name" value="TAFH_NHR1"/>
</dbReference>
<feature type="compositionally biased region" description="Polar residues" evidence="10">
    <location>
        <begin position="46"/>
        <end position="57"/>
    </location>
</feature>
<comment type="caution">
    <text evidence="13">The sequence shown here is derived from an EMBL/GenBank/DDBJ whole genome shotgun (WGS) entry which is preliminary data.</text>
</comment>
<evidence type="ECO:0000256" key="5">
    <source>
        <dbReference type="ARBA" id="ARBA00022833"/>
    </source>
</evidence>
<feature type="domain" description="MYND-type" evidence="11">
    <location>
        <begin position="619"/>
        <end position="655"/>
    </location>
</feature>
<evidence type="ECO:0000256" key="10">
    <source>
        <dbReference type="SAM" id="MobiDB-lite"/>
    </source>
</evidence>
<protein>
    <submittedName>
        <fullName evidence="13">Protein CBFA2T1-like protein</fullName>
    </submittedName>
</protein>
<evidence type="ECO:0000256" key="1">
    <source>
        <dbReference type="ARBA" id="ARBA00004123"/>
    </source>
</evidence>
<dbReference type="InterPro" id="IPR013289">
    <property type="entry name" value="CBFA2T1/2/3"/>
</dbReference>
<feature type="compositionally biased region" description="Basic and acidic residues" evidence="10">
    <location>
        <begin position="270"/>
        <end position="285"/>
    </location>
</feature>
<evidence type="ECO:0000256" key="4">
    <source>
        <dbReference type="ARBA" id="ARBA00022771"/>
    </source>
</evidence>
<evidence type="ECO:0000313" key="15">
    <source>
        <dbReference type="EMBL" id="RWS15591.1"/>
    </source>
</evidence>
<dbReference type="InterPro" id="IPR037249">
    <property type="entry name" value="TAFH/NHR1_dom_sf"/>
</dbReference>
<proteinExistence type="predicted"/>
<dbReference type="STRING" id="1965070.A0A3S4RES1"/>
<dbReference type="PANTHER" id="PTHR10379:SF14">
    <property type="entry name" value="NERVY, ISOFORM D"/>
    <property type="match status" value="1"/>
</dbReference>
<dbReference type="SUPFAM" id="SSF158553">
    <property type="entry name" value="TAFH domain-like"/>
    <property type="match status" value="1"/>
</dbReference>
<dbReference type="PRINTS" id="PR01875">
    <property type="entry name" value="ETOFAMILY"/>
</dbReference>
<keyword evidence="16" id="KW-1185">Reference proteome</keyword>
<evidence type="ECO:0000259" key="11">
    <source>
        <dbReference type="PROSITE" id="PS50865"/>
    </source>
</evidence>
<dbReference type="GO" id="GO:0006351">
    <property type="term" value="P:DNA-templated transcription"/>
    <property type="evidence" value="ECO:0007669"/>
    <property type="project" value="InterPro"/>
</dbReference>
<dbReference type="GO" id="GO:0003714">
    <property type="term" value="F:transcription corepressor activity"/>
    <property type="evidence" value="ECO:0007669"/>
    <property type="project" value="InterPro"/>
</dbReference>
<evidence type="ECO:0000256" key="7">
    <source>
        <dbReference type="ARBA" id="ARBA00023163"/>
    </source>
</evidence>
<feature type="region of interest" description="Disordered" evidence="10">
    <location>
        <begin position="686"/>
        <end position="731"/>
    </location>
</feature>
<sequence length="731" mass="79202">MSALVGTGASPMPSSPGDLKPAHISPPPPASIANSNNHISSSSVSQKVCPQTLNGVHSPNNSSNTNGTPTSSSNSSNNGSTSTPSPPNAHAGSNGAVSGSQAVSAFGAKSSPASSNLNGNAYLTQAAVAASANDLSFASLSSNARHISKLKRFLTSLYQFTCDISADAGERAHSLIISLASSTITIEEFCQKIQELTHYPLRPYVVPFLKIHLPILQNELIHFSRLFKLSVSQYIKQHESMILETMPAASSNFVSGEPFDIFQPNDIAKEAVKRRPSPEVRKENGYDGSDAVPPAKRHQPMASSNIASRLSPGNIAPALLHSSMSGHNASILHSHLSSARSAILEEAQRERETPATGLYHIQGALRDAARIHNSTADHFTDRFSGITERYEKELFGRPNSTMFSELQRGYNEDVARDMEEEWKNIDTMLNCILGMVEKTKRAVAILQQRNMEYASSTSPISMWSASIPFRARHFAPSLNGSHAFDFQNDLKKAKDQIMSGIHYSKPTLSTEIDRVANISDPVRRQRTQSATTQIEEAVNEVKRQAVAEMQKAVSAAESKANEFVAVERAKMERILSEARRQAAEDALAAISHQEDSTEVEKANQWREKVKFNCGFSQTCWNCGRKASETCSGCNVARYCGSFCQHKDWEHHHKNCGQNRENANTANGTNANPTSAIPSTIADIKLSSKVGSPTPSTNSSQPANGTSAPSRIAIANSESREKSSEPICVQIN</sequence>
<dbReference type="EMBL" id="NCKU01000414">
    <property type="protein sequence ID" value="RWS15591.1"/>
    <property type="molecule type" value="Genomic_DNA"/>
</dbReference>
<dbReference type="AlphaFoldDB" id="A0A3S4RES1"/>
<comment type="subcellular location">
    <subcellularLocation>
        <location evidence="1">Nucleus</location>
    </subcellularLocation>
</comment>
<feature type="domain" description="TAFH" evidence="12">
    <location>
        <begin position="144"/>
        <end position="239"/>
    </location>
</feature>
<evidence type="ECO:0000256" key="6">
    <source>
        <dbReference type="ARBA" id="ARBA00023015"/>
    </source>
</evidence>
<keyword evidence="8" id="KW-0539">Nucleus</keyword>
<dbReference type="Gene3D" id="6.10.250.230">
    <property type="match status" value="1"/>
</dbReference>
<evidence type="ECO:0000256" key="8">
    <source>
        <dbReference type="ARBA" id="ARBA00023242"/>
    </source>
</evidence>
<keyword evidence="2" id="KW-0678">Repressor</keyword>
<keyword evidence="4 9" id="KW-0863">Zinc-finger</keyword>
<dbReference type="EMBL" id="NCKU01000499">
    <property type="protein sequence ID" value="RWS15283.1"/>
    <property type="molecule type" value="Genomic_DNA"/>
</dbReference>
<evidence type="ECO:0000256" key="3">
    <source>
        <dbReference type="ARBA" id="ARBA00022723"/>
    </source>
</evidence>
<keyword evidence="7" id="KW-0804">Transcription</keyword>
<reference evidence="13 16" key="1">
    <citation type="journal article" date="2018" name="Gigascience">
        <title>Genomes of trombidid mites reveal novel predicted allergens and laterally-transferred genes associated with secondary metabolism.</title>
        <authorList>
            <person name="Dong X."/>
            <person name="Chaisiri K."/>
            <person name="Xia D."/>
            <person name="Armstrong S.D."/>
            <person name="Fang Y."/>
            <person name="Donnelly M.J."/>
            <person name="Kadowaki T."/>
            <person name="McGarry J.W."/>
            <person name="Darby A.C."/>
            <person name="Makepeace B.L."/>
        </authorList>
    </citation>
    <scope>NUCLEOTIDE SEQUENCE [LARGE SCALE GENOMIC DNA]</scope>
    <source>
        <strain evidence="13">UoL-WK</strain>
    </source>
</reference>
<dbReference type="GO" id="GO:0005634">
    <property type="term" value="C:nucleus"/>
    <property type="evidence" value="ECO:0007669"/>
    <property type="project" value="UniProtKB-SubCell"/>
</dbReference>
<name>A0A3S4RES1_9ACAR</name>
<dbReference type="EMBL" id="NCKU01000498">
    <property type="protein sequence ID" value="RWS15285.1"/>
    <property type="molecule type" value="Genomic_DNA"/>
</dbReference>
<dbReference type="PROSITE" id="PS50865">
    <property type="entry name" value="ZF_MYND_2"/>
    <property type="match status" value="1"/>
</dbReference>
<dbReference type="InterPro" id="IPR014896">
    <property type="entry name" value="NHR2"/>
</dbReference>
<evidence type="ECO:0000259" key="12">
    <source>
        <dbReference type="PROSITE" id="PS51119"/>
    </source>
</evidence>
<feature type="region of interest" description="Disordered" evidence="10">
    <location>
        <begin position="270"/>
        <end position="308"/>
    </location>
</feature>
<keyword evidence="3" id="KW-0479">Metal-binding</keyword>
<dbReference type="Pfam" id="PF01753">
    <property type="entry name" value="zf-MYND"/>
    <property type="match status" value="1"/>
</dbReference>
<dbReference type="InterPro" id="IPR002893">
    <property type="entry name" value="Znf_MYND"/>
</dbReference>
<gene>
    <name evidence="14" type="ORF">B4U79_00755</name>
    <name evidence="15" type="ORF">B4U79_11797</name>
    <name evidence="13" type="ORF">B4U79_12959</name>
</gene>
<dbReference type="GO" id="GO:0008270">
    <property type="term" value="F:zinc ion binding"/>
    <property type="evidence" value="ECO:0007669"/>
    <property type="project" value="UniProtKB-KW"/>
</dbReference>
<evidence type="ECO:0000313" key="13">
    <source>
        <dbReference type="EMBL" id="RWS15283.1"/>
    </source>
</evidence>
<keyword evidence="6" id="KW-0805">Transcription regulation</keyword>
<reference evidence="13" key="2">
    <citation type="submission" date="2018-11" db="EMBL/GenBank/DDBJ databases">
        <title>Trombidioid mite genomics.</title>
        <authorList>
            <person name="Dong X."/>
        </authorList>
    </citation>
    <scope>NUCLEOTIDE SEQUENCE</scope>
    <source>
        <strain evidence="13">UoL-WK</strain>
    </source>
</reference>
<dbReference type="Proteomes" id="UP000285301">
    <property type="component" value="Unassembled WGS sequence"/>
</dbReference>
<dbReference type="OrthoDB" id="2951111at2759"/>
<organism evidence="13 16">
    <name type="scientific">Dinothrombium tinctorium</name>
    <dbReference type="NCBI Taxonomy" id="1965070"/>
    <lineage>
        <taxon>Eukaryota</taxon>
        <taxon>Metazoa</taxon>
        <taxon>Ecdysozoa</taxon>
        <taxon>Arthropoda</taxon>
        <taxon>Chelicerata</taxon>
        <taxon>Arachnida</taxon>
        <taxon>Acari</taxon>
        <taxon>Acariformes</taxon>
        <taxon>Trombidiformes</taxon>
        <taxon>Prostigmata</taxon>
        <taxon>Anystina</taxon>
        <taxon>Parasitengona</taxon>
        <taxon>Trombidioidea</taxon>
        <taxon>Trombidiidae</taxon>
        <taxon>Dinothrombium</taxon>
    </lineage>
</organism>
<keyword evidence="5" id="KW-0862">Zinc</keyword>
<feature type="compositionally biased region" description="Low complexity" evidence="10">
    <location>
        <begin position="31"/>
        <end position="45"/>
    </location>
</feature>
<feature type="compositionally biased region" description="Low complexity" evidence="10">
    <location>
        <begin position="58"/>
        <end position="83"/>
    </location>
</feature>
<feature type="compositionally biased region" description="Polar residues" evidence="10">
    <location>
        <begin position="688"/>
        <end position="708"/>
    </location>
</feature>
<dbReference type="SUPFAM" id="SSF144232">
    <property type="entry name" value="HIT/MYND zinc finger-like"/>
    <property type="match status" value="1"/>
</dbReference>
<dbReference type="Pfam" id="PF08788">
    <property type="entry name" value="NHR2"/>
    <property type="match status" value="1"/>
</dbReference>
<dbReference type="Gene3D" id="6.10.140.2220">
    <property type="match status" value="1"/>
</dbReference>
<dbReference type="PROSITE" id="PS51119">
    <property type="entry name" value="TAFH"/>
    <property type="match status" value="1"/>
</dbReference>
<evidence type="ECO:0000256" key="2">
    <source>
        <dbReference type="ARBA" id="ARBA00022491"/>
    </source>
</evidence>
<feature type="region of interest" description="Disordered" evidence="10">
    <location>
        <begin position="1"/>
        <end position="98"/>
    </location>
</feature>
<dbReference type="PROSITE" id="PS01360">
    <property type="entry name" value="ZF_MYND_1"/>
    <property type="match status" value="1"/>
</dbReference>
<evidence type="ECO:0000313" key="14">
    <source>
        <dbReference type="EMBL" id="RWS15285.1"/>
    </source>
</evidence>
<dbReference type="Pfam" id="PF07531">
    <property type="entry name" value="TAFH"/>
    <property type="match status" value="1"/>
</dbReference>
<accession>A0A3S4RES1</accession>
<evidence type="ECO:0000256" key="9">
    <source>
        <dbReference type="PROSITE-ProRule" id="PRU00134"/>
    </source>
</evidence>